<comment type="caution">
    <text evidence="1">The sequence shown here is derived from an EMBL/GenBank/DDBJ whole genome shotgun (WGS) entry which is preliminary data.</text>
</comment>
<keyword evidence="2" id="KW-1185">Reference proteome</keyword>
<dbReference type="EMBL" id="MU069774">
    <property type="protein sequence ID" value="KAF5834118.1"/>
    <property type="molecule type" value="Genomic_DNA"/>
</dbReference>
<accession>A0ABQ7GHN9</accession>
<evidence type="ECO:0000313" key="2">
    <source>
        <dbReference type="Proteomes" id="UP000815325"/>
    </source>
</evidence>
<protein>
    <submittedName>
        <fullName evidence="1">Uncharacterized protein</fullName>
    </submittedName>
</protein>
<dbReference type="Proteomes" id="UP000815325">
    <property type="component" value="Unassembled WGS sequence"/>
</dbReference>
<name>A0ABQ7GHN9_DUNSA</name>
<proteinExistence type="predicted"/>
<organism evidence="1 2">
    <name type="scientific">Dunaliella salina</name>
    <name type="common">Green alga</name>
    <name type="synonym">Protococcus salinus</name>
    <dbReference type="NCBI Taxonomy" id="3046"/>
    <lineage>
        <taxon>Eukaryota</taxon>
        <taxon>Viridiplantae</taxon>
        <taxon>Chlorophyta</taxon>
        <taxon>core chlorophytes</taxon>
        <taxon>Chlorophyceae</taxon>
        <taxon>CS clade</taxon>
        <taxon>Chlamydomonadales</taxon>
        <taxon>Dunaliellaceae</taxon>
        <taxon>Dunaliella</taxon>
    </lineage>
</organism>
<gene>
    <name evidence="1" type="ORF">DUNSADRAFT_9314</name>
</gene>
<sequence length="183" mass="20204">MLIEMSVTAQPIDLRAALATTGKVYEQPLTSDPSTWLEPIFEKPGPSKIQAFTKKVSIDYPNGRIMQQSAACELPLAPEPDHPLLEPWMDGSPTAIHVPAGYHLFTYPDRAYMICAKSLNLVMQQQSSSQGSMVGGAQAPGQGRATDWVMEVGVAGFEGRWCRVRTYLRQGCVQCWCVLEYLP</sequence>
<reference evidence="1" key="1">
    <citation type="submission" date="2017-08" db="EMBL/GenBank/DDBJ databases">
        <authorList>
            <person name="Polle J.E."/>
            <person name="Barry K."/>
            <person name="Cushman J."/>
            <person name="Schmutz J."/>
            <person name="Tran D."/>
            <person name="Hathwaick L.T."/>
            <person name="Yim W.C."/>
            <person name="Jenkins J."/>
            <person name="Mckie-Krisberg Z.M."/>
            <person name="Prochnik S."/>
            <person name="Lindquist E."/>
            <person name="Dockter R.B."/>
            <person name="Adam C."/>
            <person name="Molina H."/>
            <person name="Bunkerborg J."/>
            <person name="Jin E."/>
            <person name="Buchheim M."/>
            <person name="Magnuson J."/>
        </authorList>
    </citation>
    <scope>NUCLEOTIDE SEQUENCE</scope>
    <source>
        <strain evidence="1">CCAP 19/18</strain>
    </source>
</reference>
<evidence type="ECO:0000313" key="1">
    <source>
        <dbReference type="EMBL" id="KAF5834118.1"/>
    </source>
</evidence>